<reference evidence="7" key="1">
    <citation type="journal article" date="2020" name="Stud. Mycol.">
        <title>101 Dothideomycetes genomes: a test case for predicting lifestyles and emergence of pathogens.</title>
        <authorList>
            <person name="Haridas S."/>
            <person name="Albert R."/>
            <person name="Binder M."/>
            <person name="Bloem J."/>
            <person name="Labutti K."/>
            <person name="Salamov A."/>
            <person name="Andreopoulos B."/>
            <person name="Baker S."/>
            <person name="Barry K."/>
            <person name="Bills G."/>
            <person name="Bluhm B."/>
            <person name="Cannon C."/>
            <person name="Castanera R."/>
            <person name="Culley D."/>
            <person name="Daum C."/>
            <person name="Ezra D."/>
            <person name="Gonzalez J."/>
            <person name="Henrissat B."/>
            <person name="Kuo A."/>
            <person name="Liang C."/>
            <person name="Lipzen A."/>
            <person name="Lutzoni F."/>
            <person name="Magnuson J."/>
            <person name="Mondo S."/>
            <person name="Nolan M."/>
            <person name="Ohm R."/>
            <person name="Pangilinan J."/>
            <person name="Park H.-J."/>
            <person name="Ramirez L."/>
            <person name="Alfaro M."/>
            <person name="Sun H."/>
            <person name="Tritt A."/>
            <person name="Yoshinaga Y."/>
            <person name="Zwiers L.-H."/>
            <person name="Turgeon B."/>
            <person name="Goodwin S."/>
            <person name="Spatafora J."/>
            <person name="Crous P."/>
            <person name="Grigoriev I."/>
        </authorList>
    </citation>
    <scope>NUCLEOTIDE SEQUENCE</scope>
    <source>
        <strain evidence="7">CBS 109.77</strain>
    </source>
</reference>
<keyword evidence="8" id="KW-1185">Reference proteome</keyword>
<dbReference type="PROSITE" id="PS00920">
    <property type="entry name" value="NITRIL_CHT_1"/>
    <property type="match status" value="1"/>
</dbReference>
<accession>A0A6A6WZY1</accession>
<comment type="similarity">
    <text evidence="1">Belongs to the carbon-nitrogen hydrolase superfamily. Nitrilase family.</text>
</comment>
<dbReference type="AlphaFoldDB" id="A0A6A6WZY1"/>
<keyword evidence="2" id="KW-0378">Hydrolase</keyword>
<dbReference type="EC" id="3.5.5.1" evidence="4"/>
<protein>
    <recommendedName>
        <fullName evidence="4">nitrilase</fullName>
        <ecNumber evidence="4">3.5.5.1</ecNumber>
    </recommendedName>
</protein>
<dbReference type="OrthoDB" id="10250282at2759"/>
<dbReference type="SUPFAM" id="SSF56317">
    <property type="entry name" value="Carbon-nitrogen hydrolase"/>
    <property type="match status" value="1"/>
</dbReference>
<gene>
    <name evidence="7" type="ORF">K505DRAFT_284332</name>
</gene>
<evidence type="ECO:0000256" key="4">
    <source>
        <dbReference type="ARBA" id="ARBA00039045"/>
    </source>
</evidence>
<organism evidence="7 8">
    <name type="scientific">Melanomma pulvis-pyrius CBS 109.77</name>
    <dbReference type="NCBI Taxonomy" id="1314802"/>
    <lineage>
        <taxon>Eukaryota</taxon>
        <taxon>Fungi</taxon>
        <taxon>Dikarya</taxon>
        <taxon>Ascomycota</taxon>
        <taxon>Pezizomycotina</taxon>
        <taxon>Dothideomycetes</taxon>
        <taxon>Pleosporomycetidae</taxon>
        <taxon>Pleosporales</taxon>
        <taxon>Melanommataceae</taxon>
        <taxon>Melanomma</taxon>
    </lineage>
</organism>
<comment type="catalytic activity">
    <reaction evidence="3">
        <text>a nitrile + 2 H2O = a carboxylate + NH4(+)</text>
        <dbReference type="Rhea" id="RHEA:21724"/>
        <dbReference type="ChEBI" id="CHEBI:15377"/>
        <dbReference type="ChEBI" id="CHEBI:18379"/>
        <dbReference type="ChEBI" id="CHEBI:28938"/>
        <dbReference type="ChEBI" id="CHEBI:29067"/>
        <dbReference type="EC" id="3.5.5.1"/>
    </reaction>
</comment>
<dbReference type="EMBL" id="MU002133">
    <property type="protein sequence ID" value="KAF2789498.1"/>
    <property type="molecule type" value="Genomic_DNA"/>
</dbReference>
<evidence type="ECO:0000313" key="7">
    <source>
        <dbReference type="EMBL" id="KAF2789498.1"/>
    </source>
</evidence>
<dbReference type="InterPro" id="IPR003010">
    <property type="entry name" value="C-N_Hydrolase"/>
</dbReference>
<evidence type="ECO:0000256" key="5">
    <source>
        <dbReference type="PROSITE-ProRule" id="PRU10139"/>
    </source>
</evidence>
<dbReference type="GO" id="GO:0000257">
    <property type="term" value="F:nitrilase activity"/>
    <property type="evidence" value="ECO:0007669"/>
    <property type="project" value="UniProtKB-EC"/>
</dbReference>
<dbReference type="Proteomes" id="UP000799757">
    <property type="component" value="Unassembled WGS sequence"/>
</dbReference>
<feature type="domain" description="CN hydrolase" evidence="6">
    <location>
        <begin position="2"/>
        <end position="275"/>
    </location>
</feature>
<feature type="active site" description="Proton acceptor" evidence="5">
    <location>
        <position position="42"/>
    </location>
</feature>
<dbReference type="InterPro" id="IPR036526">
    <property type="entry name" value="C-N_Hydrolase_sf"/>
</dbReference>
<dbReference type="PROSITE" id="PS50263">
    <property type="entry name" value="CN_HYDROLASE"/>
    <property type="match status" value="1"/>
</dbReference>
<evidence type="ECO:0000259" key="6">
    <source>
        <dbReference type="PROSITE" id="PS50263"/>
    </source>
</evidence>
<dbReference type="Pfam" id="PF00795">
    <property type="entry name" value="CN_hydrolase"/>
    <property type="match status" value="1"/>
</dbReference>
<dbReference type="PROSITE" id="PS50890">
    <property type="entry name" value="PUA"/>
    <property type="match status" value="1"/>
</dbReference>
<evidence type="ECO:0000256" key="2">
    <source>
        <dbReference type="ARBA" id="ARBA00022801"/>
    </source>
</evidence>
<evidence type="ECO:0000256" key="3">
    <source>
        <dbReference type="ARBA" id="ARBA00036406"/>
    </source>
</evidence>
<dbReference type="PANTHER" id="PTHR46044:SF14">
    <property type="entry name" value="ARYLACETONITRILASE"/>
    <property type="match status" value="1"/>
</dbReference>
<dbReference type="PANTHER" id="PTHR46044">
    <property type="entry name" value="NITRILASE"/>
    <property type="match status" value="1"/>
</dbReference>
<dbReference type="GO" id="GO:0016836">
    <property type="term" value="F:hydro-lyase activity"/>
    <property type="evidence" value="ECO:0007669"/>
    <property type="project" value="UniProtKB-ARBA"/>
</dbReference>
<dbReference type="CDD" id="cd07564">
    <property type="entry name" value="nitrilases_CHs"/>
    <property type="match status" value="1"/>
</dbReference>
<dbReference type="Gene3D" id="3.60.110.10">
    <property type="entry name" value="Carbon-nitrogen hydrolase"/>
    <property type="match status" value="1"/>
</dbReference>
<proteinExistence type="inferred from homology"/>
<sequence>MVRVGAVQAEPVWFDLQGTVDKTIQIIEDAGKKGINVLGFPEVWIPGYPWQLWTQSVFERSALIHKYMSNSLSLHSPEMERIKAAAKGSHVFVILGYSERSGGSLYMAQTYISEEGEIVNHRRKIKPTHVERSLWGDGQADSLKNVVDSKFGKIGALCCFEHYQPLLRYYEYAQGVQIHVAAWPPFFEYKAPNGFQGTAPASQLASQFLALEGQAFVLVSTQVVTEKNLELMELSKVGVTEAGGGFAMIFGPDGRPLVEPLSKDQEGILQADIDLGDIDDAKNLVDPVGHYSRPDMLTLLVNTKEGKHVIETS</sequence>
<name>A0A6A6WZY1_9PLEO</name>
<dbReference type="InterPro" id="IPR044149">
    <property type="entry name" value="Nitrilases_CHs"/>
</dbReference>
<evidence type="ECO:0000256" key="1">
    <source>
        <dbReference type="ARBA" id="ARBA00008129"/>
    </source>
</evidence>
<dbReference type="InterPro" id="IPR000132">
    <property type="entry name" value="Nitrilase/CN_hydratase_CS"/>
</dbReference>
<evidence type="ECO:0000313" key="8">
    <source>
        <dbReference type="Proteomes" id="UP000799757"/>
    </source>
</evidence>